<sequence length="67" mass="7672">MMLLSIASNLYPHTSSPLQKRELRPMTLVLWFLPVVLLRSPRLVVAFSLVAWSHLIGLKGFKDLTRI</sequence>
<organism evidence="1 2">
    <name type="scientific">Rhododendron molle</name>
    <name type="common">Chinese azalea</name>
    <name type="synonym">Azalea mollis</name>
    <dbReference type="NCBI Taxonomy" id="49168"/>
    <lineage>
        <taxon>Eukaryota</taxon>
        <taxon>Viridiplantae</taxon>
        <taxon>Streptophyta</taxon>
        <taxon>Embryophyta</taxon>
        <taxon>Tracheophyta</taxon>
        <taxon>Spermatophyta</taxon>
        <taxon>Magnoliopsida</taxon>
        <taxon>eudicotyledons</taxon>
        <taxon>Gunneridae</taxon>
        <taxon>Pentapetalae</taxon>
        <taxon>asterids</taxon>
        <taxon>Ericales</taxon>
        <taxon>Ericaceae</taxon>
        <taxon>Ericoideae</taxon>
        <taxon>Rhodoreae</taxon>
        <taxon>Rhododendron</taxon>
    </lineage>
</organism>
<name>A0ACC0P020_RHOML</name>
<dbReference type="EMBL" id="CM046391">
    <property type="protein sequence ID" value="KAI8558384.1"/>
    <property type="molecule type" value="Genomic_DNA"/>
</dbReference>
<gene>
    <name evidence="1" type="ORF">RHMOL_Rhmol04G0087800</name>
</gene>
<protein>
    <submittedName>
        <fullName evidence="1">Uncharacterized protein</fullName>
    </submittedName>
</protein>
<proteinExistence type="predicted"/>
<evidence type="ECO:0000313" key="1">
    <source>
        <dbReference type="EMBL" id="KAI8558384.1"/>
    </source>
</evidence>
<reference evidence="1" key="1">
    <citation type="submission" date="2022-02" db="EMBL/GenBank/DDBJ databases">
        <title>Plant Genome Project.</title>
        <authorList>
            <person name="Zhang R.-G."/>
        </authorList>
    </citation>
    <scope>NUCLEOTIDE SEQUENCE</scope>
    <source>
        <strain evidence="1">AT1</strain>
    </source>
</reference>
<accession>A0ACC0P020</accession>
<dbReference type="Proteomes" id="UP001062846">
    <property type="component" value="Chromosome 4"/>
</dbReference>
<comment type="caution">
    <text evidence="1">The sequence shown here is derived from an EMBL/GenBank/DDBJ whole genome shotgun (WGS) entry which is preliminary data.</text>
</comment>
<evidence type="ECO:0000313" key="2">
    <source>
        <dbReference type="Proteomes" id="UP001062846"/>
    </source>
</evidence>
<keyword evidence="2" id="KW-1185">Reference proteome</keyword>